<dbReference type="PANTHER" id="PTHR46890:SF48">
    <property type="entry name" value="RNA-DIRECTED DNA POLYMERASE"/>
    <property type="match status" value="1"/>
</dbReference>
<dbReference type="SUPFAM" id="SSF56672">
    <property type="entry name" value="DNA/RNA polymerases"/>
    <property type="match status" value="1"/>
</dbReference>
<comment type="caution">
    <text evidence="1">The sequence shown here is derived from an EMBL/GenBank/DDBJ whole genome shotgun (WGS) entry which is preliminary data.</text>
</comment>
<sequence length="340" mass="39102">MWTSHNTFLETLSTIWNSFPPGGGMRYFYNKLQKTKMGLKQWNKSTFGDIFEEVKRAEIAAQIAEDEFLHNPGPDSRTQWSKSQAQLLLKLKQEKEFWKQRSKIKWLMEGVANTKFYHNFVRQRRWHQSIQLIEDDLGLTHSDQESIAKIATDHIQNLYSNVQDTSTNMDTMLDLLQPIITSEDNVYLTTIPTKQEIKDTMWALNPDSSAGPDGFNGHFYRSSWSIIENDLTAVQEFFLGLPMPKGLSWTLITLIPKAPNVKKFSQYRPISLANFINKICTKIIATRLKTVLPKIVSNEQIGFMEGEDIHHHILLAKEILPHLDNSVRGGNIAIKLNIAQ</sequence>
<protein>
    <recommendedName>
        <fullName evidence="3">Reverse transcriptase domain-containing protein</fullName>
    </recommendedName>
</protein>
<keyword evidence="2" id="KW-1185">Reference proteome</keyword>
<evidence type="ECO:0008006" key="3">
    <source>
        <dbReference type="Google" id="ProtNLM"/>
    </source>
</evidence>
<dbReference type="Proteomes" id="UP001152523">
    <property type="component" value="Unassembled WGS sequence"/>
</dbReference>
<evidence type="ECO:0000313" key="1">
    <source>
        <dbReference type="EMBL" id="CAH9141792.1"/>
    </source>
</evidence>
<dbReference type="InterPro" id="IPR052343">
    <property type="entry name" value="Retrotransposon-Effector_Assoc"/>
</dbReference>
<gene>
    <name evidence="1" type="ORF">CEPIT_LOCUS39404</name>
</gene>
<dbReference type="EMBL" id="CAMAPF010001033">
    <property type="protein sequence ID" value="CAH9141792.1"/>
    <property type="molecule type" value="Genomic_DNA"/>
</dbReference>
<evidence type="ECO:0000313" key="2">
    <source>
        <dbReference type="Proteomes" id="UP001152523"/>
    </source>
</evidence>
<organism evidence="1 2">
    <name type="scientific">Cuscuta epithymum</name>
    <dbReference type="NCBI Taxonomy" id="186058"/>
    <lineage>
        <taxon>Eukaryota</taxon>
        <taxon>Viridiplantae</taxon>
        <taxon>Streptophyta</taxon>
        <taxon>Embryophyta</taxon>
        <taxon>Tracheophyta</taxon>
        <taxon>Spermatophyta</taxon>
        <taxon>Magnoliopsida</taxon>
        <taxon>eudicotyledons</taxon>
        <taxon>Gunneridae</taxon>
        <taxon>Pentapetalae</taxon>
        <taxon>asterids</taxon>
        <taxon>lamiids</taxon>
        <taxon>Solanales</taxon>
        <taxon>Convolvulaceae</taxon>
        <taxon>Cuscuteae</taxon>
        <taxon>Cuscuta</taxon>
        <taxon>Cuscuta subgen. Cuscuta</taxon>
    </lineage>
</organism>
<name>A0AAV0G316_9ASTE</name>
<dbReference type="PANTHER" id="PTHR46890">
    <property type="entry name" value="NON-LTR RETROLELEMENT REVERSE TRANSCRIPTASE-LIKE PROTEIN-RELATED"/>
    <property type="match status" value="1"/>
</dbReference>
<accession>A0AAV0G316</accession>
<dbReference type="AlphaFoldDB" id="A0AAV0G316"/>
<proteinExistence type="predicted"/>
<reference evidence="1" key="1">
    <citation type="submission" date="2022-07" db="EMBL/GenBank/DDBJ databases">
        <authorList>
            <person name="Macas J."/>
            <person name="Novak P."/>
            <person name="Neumann P."/>
        </authorList>
    </citation>
    <scope>NUCLEOTIDE SEQUENCE</scope>
</reference>
<dbReference type="InterPro" id="IPR043502">
    <property type="entry name" value="DNA/RNA_pol_sf"/>
</dbReference>